<evidence type="ECO:0000256" key="3">
    <source>
        <dbReference type="ARBA" id="ARBA00022553"/>
    </source>
</evidence>
<dbReference type="SMART" id="SM00862">
    <property type="entry name" value="Trans_reg_C"/>
    <property type="match status" value="1"/>
</dbReference>
<dbReference type="PROSITE" id="PS50110">
    <property type="entry name" value="RESPONSE_REGULATORY"/>
    <property type="match status" value="1"/>
</dbReference>
<dbReference type="PANTHER" id="PTHR48111:SF43">
    <property type="entry name" value="STAGE 0 SPORULATION PROTEIN A HOMOLOG"/>
    <property type="match status" value="1"/>
</dbReference>
<comment type="subcellular location">
    <subcellularLocation>
        <location evidence="1">Cytoplasm</location>
    </subcellularLocation>
</comment>
<dbReference type="CDD" id="cd00383">
    <property type="entry name" value="trans_reg_C"/>
    <property type="match status" value="1"/>
</dbReference>
<proteinExistence type="predicted"/>
<dbReference type="InterPro" id="IPR001789">
    <property type="entry name" value="Sig_transdc_resp-reg_receiver"/>
</dbReference>
<dbReference type="PANTHER" id="PTHR48111">
    <property type="entry name" value="REGULATOR OF RPOS"/>
    <property type="match status" value="1"/>
</dbReference>
<dbReference type="InterPro" id="IPR011006">
    <property type="entry name" value="CheY-like_superfamily"/>
</dbReference>
<dbReference type="STRING" id="1441095.AM592_15905"/>
<evidence type="ECO:0000256" key="2">
    <source>
        <dbReference type="ARBA" id="ARBA00022490"/>
    </source>
</evidence>
<dbReference type="SUPFAM" id="SSF52172">
    <property type="entry name" value="CheY-like"/>
    <property type="match status" value="1"/>
</dbReference>
<evidence type="ECO:0000259" key="11">
    <source>
        <dbReference type="PROSITE" id="PS51755"/>
    </source>
</evidence>
<feature type="modified residue" description="4-aspartylphosphate" evidence="8">
    <location>
        <position position="52"/>
    </location>
</feature>
<dbReference type="OrthoDB" id="9790442at2"/>
<gene>
    <name evidence="12" type="ORF">AM592_15905</name>
</gene>
<evidence type="ECO:0000313" key="12">
    <source>
        <dbReference type="EMBL" id="ALC82905.1"/>
    </source>
</evidence>
<evidence type="ECO:0000256" key="6">
    <source>
        <dbReference type="ARBA" id="ARBA00023125"/>
    </source>
</evidence>
<keyword evidence="6 9" id="KW-0238">DNA-binding</keyword>
<dbReference type="GO" id="GO:0005829">
    <property type="term" value="C:cytosol"/>
    <property type="evidence" value="ECO:0007669"/>
    <property type="project" value="TreeGrafter"/>
</dbReference>
<dbReference type="PATRIC" id="fig|1441095.3.peg.3509"/>
<evidence type="ECO:0000259" key="10">
    <source>
        <dbReference type="PROSITE" id="PS50110"/>
    </source>
</evidence>
<keyword evidence="5" id="KW-0805">Transcription regulation</keyword>
<reference evidence="12 13" key="2">
    <citation type="journal article" date="2016" name="Int. J. Syst. Evol. Microbiol.">
        <title>Bacillus gobiensis sp. nov., isolated from a soil sample.</title>
        <authorList>
            <person name="Liu B."/>
            <person name="Liu G.H."/>
            <person name="Cetin S."/>
            <person name="Schumann P."/>
            <person name="Pan Z.Z."/>
            <person name="Chen Q.Q."/>
        </authorList>
    </citation>
    <scope>NUCLEOTIDE SEQUENCE [LARGE SCALE GENOMIC DNA]</scope>
    <source>
        <strain evidence="12 13">FJAT-4402</strain>
    </source>
</reference>
<protein>
    <submittedName>
        <fullName evidence="12">Transcriptional regulator</fullName>
    </submittedName>
</protein>
<dbReference type="Pfam" id="PF00486">
    <property type="entry name" value="Trans_reg_C"/>
    <property type="match status" value="1"/>
</dbReference>
<dbReference type="InterPro" id="IPR039420">
    <property type="entry name" value="WalR-like"/>
</dbReference>
<dbReference type="Pfam" id="PF00072">
    <property type="entry name" value="Response_reg"/>
    <property type="match status" value="1"/>
</dbReference>
<keyword evidence="3 8" id="KW-0597">Phosphoprotein</keyword>
<dbReference type="InterPro" id="IPR016032">
    <property type="entry name" value="Sig_transdc_resp-reg_C-effctor"/>
</dbReference>
<dbReference type="AlphaFoldDB" id="A0A0M4FW31"/>
<dbReference type="PROSITE" id="PS51755">
    <property type="entry name" value="OMPR_PHOB"/>
    <property type="match status" value="1"/>
</dbReference>
<dbReference type="InterPro" id="IPR001867">
    <property type="entry name" value="OmpR/PhoB-type_DNA-bd"/>
</dbReference>
<dbReference type="Gene3D" id="3.40.50.2300">
    <property type="match status" value="1"/>
</dbReference>
<evidence type="ECO:0000256" key="7">
    <source>
        <dbReference type="ARBA" id="ARBA00023163"/>
    </source>
</evidence>
<keyword evidence="13" id="KW-1185">Reference proteome</keyword>
<dbReference type="Gene3D" id="1.10.10.10">
    <property type="entry name" value="Winged helix-like DNA-binding domain superfamily/Winged helix DNA-binding domain"/>
    <property type="match status" value="1"/>
</dbReference>
<dbReference type="InterPro" id="IPR036388">
    <property type="entry name" value="WH-like_DNA-bd_sf"/>
</dbReference>
<evidence type="ECO:0000256" key="1">
    <source>
        <dbReference type="ARBA" id="ARBA00004496"/>
    </source>
</evidence>
<keyword evidence="7" id="KW-0804">Transcription</keyword>
<dbReference type="RefSeq" id="WP_053604722.1">
    <property type="nucleotide sequence ID" value="NZ_CP012600.1"/>
</dbReference>
<feature type="domain" description="Response regulatory" evidence="10">
    <location>
        <begin position="3"/>
        <end position="116"/>
    </location>
</feature>
<evidence type="ECO:0000256" key="4">
    <source>
        <dbReference type="ARBA" id="ARBA00023012"/>
    </source>
</evidence>
<evidence type="ECO:0000256" key="8">
    <source>
        <dbReference type="PROSITE-ProRule" id="PRU00169"/>
    </source>
</evidence>
<dbReference type="GO" id="GO:0006355">
    <property type="term" value="P:regulation of DNA-templated transcription"/>
    <property type="evidence" value="ECO:0007669"/>
    <property type="project" value="InterPro"/>
</dbReference>
<feature type="domain" description="OmpR/PhoB-type" evidence="11">
    <location>
        <begin position="130"/>
        <end position="228"/>
    </location>
</feature>
<dbReference type="CDD" id="cd18159">
    <property type="entry name" value="REC_OmpR_NsrR-like"/>
    <property type="match status" value="1"/>
</dbReference>
<dbReference type="EMBL" id="CP012600">
    <property type="protein sequence ID" value="ALC82905.1"/>
    <property type="molecule type" value="Genomic_DNA"/>
</dbReference>
<feature type="DNA-binding region" description="OmpR/PhoB-type" evidence="9">
    <location>
        <begin position="130"/>
        <end position="228"/>
    </location>
</feature>
<dbReference type="Gene3D" id="6.10.250.690">
    <property type="match status" value="1"/>
</dbReference>
<dbReference type="SUPFAM" id="SSF46894">
    <property type="entry name" value="C-terminal effector domain of the bipartite response regulators"/>
    <property type="match status" value="1"/>
</dbReference>
<keyword evidence="2" id="KW-0963">Cytoplasm</keyword>
<evidence type="ECO:0000256" key="5">
    <source>
        <dbReference type="ARBA" id="ARBA00023015"/>
    </source>
</evidence>
<dbReference type="GO" id="GO:0000976">
    <property type="term" value="F:transcription cis-regulatory region binding"/>
    <property type="evidence" value="ECO:0007669"/>
    <property type="project" value="TreeGrafter"/>
</dbReference>
<dbReference type="GO" id="GO:0000156">
    <property type="term" value="F:phosphorelay response regulator activity"/>
    <property type="evidence" value="ECO:0007669"/>
    <property type="project" value="TreeGrafter"/>
</dbReference>
<evidence type="ECO:0000256" key="9">
    <source>
        <dbReference type="PROSITE-ProRule" id="PRU01091"/>
    </source>
</evidence>
<dbReference type="Proteomes" id="UP000067625">
    <property type="component" value="Chromosome"/>
</dbReference>
<dbReference type="GO" id="GO:0032993">
    <property type="term" value="C:protein-DNA complex"/>
    <property type="evidence" value="ECO:0007669"/>
    <property type="project" value="TreeGrafter"/>
</dbReference>
<sequence length="233" mass="27533">MYRVLIVEDDKKITEILKNHLSKYGYEAEAVIRFDEIIKKFEEYAPHLVLLDINLPFYDGFYWCRRIRTISNVPILFISARTDDLNQVMAIEHGGDDYIAKPFHLDVVLAKIKSSIRRAYGEYAFRQEEKEQLDVNGLIIDLNKMQVLWKDELLSLSHKEFLLLMKFVKEKHRAISRDELLEEIWDEQTFVDDNTLTVNVNRLRKKLDELGLSQSIETVRGYGYRFSVHWGGE</sequence>
<evidence type="ECO:0000313" key="13">
    <source>
        <dbReference type="Proteomes" id="UP000067625"/>
    </source>
</evidence>
<accession>A0A0M4FW31</accession>
<keyword evidence="4" id="KW-0902">Two-component regulatory system</keyword>
<name>A0A0M4FW31_9BACI</name>
<organism evidence="12 13">
    <name type="scientific">Bacillus gobiensis</name>
    <dbReference type="NCBI Taxonomy" id="1441095"/>
    <lineage>
        <taxon>Bacteria</taxon>
        <taxon>Bacillati</taxon>
        <taxon>Bacillota</taxon>
        <taxon>Bacilli</taxon>
        <taxon>Bacillales</taxon>
        <taxon>Bacillaceae</taxon>
        <taxon>Bacillus</taxon>
    </lineage>
</organism>
<dbReference type="SMART" id="SM00448">
    <property type="entry name" value="REC"/>
    <property type="match status" value="1"/>
</dbReference>
<reference evidence="13" key="1">
    <citation type="submission" date="2015-08" db="EMBL/GenBank/DDBJ databases">
        <title>Genome sequencing project for genomic taxonomy and phylogenomics of Bacillus-like bacteria.</title>
        <authorList>
            <person name="Liu B."/>
            <person name="Wang J."/>
            <person name="Zhu Y."/>
            <person name="Liu G."/>
            <person name="Chen Q."/>
            <person name="Chen Z."/>
            <person name="Lan J."/>
            <person name="Che J."/>
            <person name="Ge C."/>
            <person name="Shi H."/>
            <person name="Pan Z."/>
            <person name="Liu X."/>
        </authorList>
    </citation>
    <scope>NUCLEOTIDE SEQUENCE [LARGE SCALE GENOMIC DNA]</scope>
    <source>
        <strain evidence="13">FJAT-4402</strain>
    </source>
</reference>